<dbReference type="Gene3D" id="6.10.280.130">
    <property type="match status" value="1"/>
</dbReference>
<name>A0AAP4X366_9GAMM</name>
<feature type="transmembrane region" description="Helical" evidence="2">
    <location>
        <begin position="71"/>
        <end position="91"/>
    </location>
</feature>
<evidence type="ECO:0000313" key="3">
    <source>
        <dbReference type="EMBL" id="MDO6673913.1"/>
    </source>
</evidence>
<protein>
    <submittedName>
        <fullName evidence="3">Uncharacterized protein</fullName>
    </submittedName>
</protein>
<evidence type="ECO:0000313" key="4">
    <source>
        <dbReference type="Proteomes" id="UP001170481"/>
    </source>
</evidence>
<feature type="region of interest" description="Disordered" evidence="1">
    <location>
        <begin position="38"/>
        <end position="65"/>
    </location>
</feature>
<accession>A0AAP4X366</accession>
<dbReference type="AlphaFoldDB" id="A0AAP4X366"/>
<evidence type="ECO:0000256" key="2">
    <source>
        <dbReference type="SAM" id="Phobius"/>
    </source>
</evidence>
<dbReference type="EMBL" id="JAUORK010000041">
    <property type="protein sequence ID" value="MDO6673913.1"/>
    <property type="molecule type" value="Genomic_DNA"/>
</dbReference>
<gene>
    <name evidence="3" type="ORF">Q4535_17565</name>
</gene>
<dbReference type="Proteomes" id="UP001170481">
    <property type="component" value="Unassembled WGS sequence"/>
</dbReference>
<dbReference type="InterPro" id="IPR038414">
    <property type="entry name" value="CcoP_N_sf"/>
</dbReference>
<reference evidence="3" key="1">
    <citation type="submission" date="2023-07" db="EMBL/GenBank/DDBJ databases">
        <title>Genome content predicts the carbon catabolic preferences of heterotrophic bacteria.</title>
        <authorList>
            <person name="Gralka M."/>
        </authorList>
    </citation>
    <scope>NUCLEOTIDE SEQUENCE</scope>
    <source>
        <strain evidence="3">C2R13</strain>
    </source>
</reference>
<keyword evidence="2" id="KW-0472">Membrane</keyword>
<proteinExistence type="predicted"/>
<evidence type="ECO:0000256" key="1">
    <source>
        <dbReference type="SAM" id="MobiDB-lite"/>
    </source>
</evidence>
<organism evidence="3 4">
    <name type="scientific">Cobetia amphilecti</name>
    <dbReference type="NCBI Taxonomy" id="1055104"/>
    <lineage>
        <taxon>Bacteria</taxon>
        <taxon>Pseudomonadati</taxon>
        <taxon>Pseudomonadota</taxon>
        <taxon>Gammaproteobacteria</taxon>
        <taxon>Oceanospirillales</taxon>
        <taxon>Halomonadaceae</taxon>
        <taxon>Cobetia</taxon>
    </lineage>
</organism>
<comment type="caution">
    <text evidence="3">The sequence shown here is derived from an EMBL/GenBank/DDBJ whole genome shotgun (WGS) entry which is preliminary data.</text>
</comment>
<dbReference type="RefSeq" id="WP_054555265.1">
    <property type="nucleotide sequence ID" value="NZ_JAUORK010000041.1"/>
</dbReference>
<keyword evidence="2" id="KW-0812">Transmembrane</keyword>
<sequence>MNLLETTGLPLFWNLWVLALTLGSLVLFAMLALGSLSRATSGDSDEREGDGPMQEHRINGVRQPDTPAPRAWGILALATLAAALILLLGAAG</sequence>
<feature type="transmembrane region" description="Helical" evidence="2">
    <location>
        <begin position="12"/>
        <end position="33"/>
    </location>
</feature>
<keyword evidence="2" id="KW-1133">Transmembrane helix</keyword>
<feature type="compositionally biased region" description="Basic and acidic residues" evidence="1">
    <location>
        <begin position="49"/>
        <end position="58"/>
    </location>
</feature>